<dbReference type="InterPro" id="IPR029479">
    <property type="entry name" value="Nitroreductase"/>
</dbReference>
<dbReference type="Proteomes" id="UP001298593">
    <property type="component" value="Unassembled WGS sequence"/>
</dbReference>
<sequence length="355" mass="38190">MLAARAPSVHNSQPWRWRVQESATAPRLDLFVDPDLHLPNVDPDGRGMILSCGAALHHCVVALAALGCRCKVHRLPDPADPDHLASIELCRRDPEHELEQADVSLAAAIPRRRTDRRYFSGWPVAAADIALMGARAARAGVMLRQVDELDRLNALVARAVFEHDRDYDYLTELTTWSGRYGSVAGVPARSVPPSNADAPMPGRVFAGPALSQPAGAEPEEDRAVMLALGTETDDRLAQLRAGEATSVVLLTATALGLASCPVTEPLEIADSRRAVRRDVFGTSGYPQMLLRVGWAPINADPLPATPRRHVDDVVEWATRGDRRDGSADVVGPAPVVALRGHQRGAPAQYGAAVGR</sequence>
<evidence type="ECO:0000313" key="2">
    <source>
        <dbReference type="EMBL" id="MEB3032236.1"/>
    </source>
</evidence>
<reference evidence="2 3" key="1">
    <citation type="submission" date="2023-12" db="EMBL/GenBank/DDBJ databases">
        <title>Description of new species of Mycobacterium terrae complex isolated from sewage at the Sao Paulo Zoological Park Foundation in Brazil.</title>
        <authorList>
            <person name="Romagnoli C.L."/>
            <person name="Conceicao E.C."/>
            <person name="Machado E."/>
            <person name="Barreto L.B.P.F."/>
            <person name="Sharma A."/>
            <person name="Silva N.M."/>
            <person name="Marques L.E."/>
            <person name="Juliana M.A."/>
            <person name="Lourenco M.C.S."/>
            <person name="Digiampietri L.A."/>
            <person name="Suffys P.N."/>
            <person name="Viana-Niero C."/>
        </authorList>
    </citation>
    <scope>NUCLEOTIDE SEQUENCE [LARGE SCALE GENOMIC DNA]</scope>
    <source>
        <strain evidence="2 3">MYC340</strain>
    </source>
</reference>
<dbReference type="RefSeq" id="WP_224977155.1">
    <property type="nucleotide sequence ID" value="NZ_JAYJJU010000009.1"/>
</dbReference>
<dbReference type="InterPro" id="IPR050627">
    <property type="entry name" value="Nitroreductase/BluB"/>
</dbReference>
<dbReference type="SUPFAM" id="SSF55469">
    <property type="entry name" value="FMN-dependent nitroreductase-like"/>
    <property type="match status" value="2"/>
</dbReference>
<dbReference type="Gene3D" id="3.40.109.10">
    <property type="entry name" value="NADH Oxidase"/>
    <property type="match status" value="1"/>
</dbReference>
<dbReference type="EMBL" id="JAYJJU010000009">
    <property type="protein sequence ID" value="MEB3032236.1"/>
    <property type="molecule type" value="Genomic_DNA"/>
</dbReference>
<accession>A0ABU5XW70</accession>
<feature type="domain" description="Nitroreductase" evidence="1">
    <location>
        <begin position="220"/>
        <end position="294"/>
    </location>
</feature>
<dbReference type="NCBIfam" id="NF047509">
    <property type="entry name" value="Rv3131_FMN_oxido"/>
    <property type="match status" value="1"/>
</dbReference>
<proteinExistence type="predicted"/>
<dbReference type="PANTHER" id="PTHR23026:SF123">
    <property type="entry name" value="NAD(P)H NITROREDUCTASE RV3131-RELATED"/>
    <property type="match status" value="1"/>
</dbReference>
<gene>
    <name evidence="2" type="ORF">KV113_11795</name>
</gene>
<organism evidence="2 3">
    <name type="scientific">[Mycobacterium] nativiensis</name>
    <dbReference type="NCBI Taxonomy" id="2855503"/>
    <lineage>
        <taxon>Bacteria</taxon>
        <taxon>Bacillati</taxon>
        <taxon>Actinomycetota</taxon>
        <taxon>Actinomycetes</taxon>
        <taxon>Mycobacteriales</taxon>
        <taxon>Mycobacteriaceae</taxon>
        <taxon>Mycolicibacter</taxon>
    </lineage>
</organism>
<keyword evidence="3" id="KW-1185">Reference proteome</keyword>
<dbReference type="InterPro" id="IPR000415">
    <property type="entry name" value="Nitroreductase-like"/>
</dbReference>
<evidence type="ECO:0000313" key="3">
    <source>
        <dbReference type="Proteomes" id="UP001298593"/>
    </source>
</evidence>
<name>A0ABU5XW70_9MYCO</name>
<dbReference type="PANTHER" id="PTHR23026">
    <property type="entry name" value="NADPH NITROREDUCTASE"/>
    <property type="match status" value="1"/>
</dbReference>
<dbReference type="Pfam" id="PF00881">
    <property type="entry name" value="Nitroreductase"/>
    <property type="match status" value="1"/>
</dbReference>
<protein>
    <submittedName>
        <fullName evidence="2">NAD(P)H nitroreductase</fullName>
    </submittedName>
</protein>
<evidence type="ECO:0000259" key="1">
    <source>
        <dbReference type="Pfam" id="PF00881"/>
    </source>
</evidence>
<comment type="caution">
    <text evidence="2">The sequence shown here is derived from an EMBL/GenBank/DDBJ whole genome shotgun (WGS) entry which is preliminary data.</text>
</comment>